<dbReference type="EMBL" id="VSSQ01060568">
    <property type="protein sequence ID" value="MPN13996.1"/>
    <property type="molecule type" value="Genomic_DNA"/>
</dbReference>
<reference evidence="1" key="1">
    <citation type="submission" date="2019-08" db="EMBL/GenBank/DDBJ databases">
        <authorList>
            <person name="Kucharzyk K."/>
            <person name="Murdoch R.W."/>
            <person name="Higgins S."/>
            <person name="Loffler F."/>
        </authorList>
    </citation>
    <scope>NUCLEOTIDE SEQUENCE</scope>
</reference>
<dbReference type="AlphaFoldDB" id="A0A645FK11"/>
<accession>A0A645FK11</accession>
<gene>
    <name evidence="1" type="ORF">SDC9_161322</name>
</gene>
<protein>
    <submittedName>
        <fullName evidence="1">Uncharacterized protein</fullName>
    </submittedName>
</protein>
<sequence length="223" mass="25243">MSYYEDMQRANLMYKANGKDTLVVMGVNMIHNGFQFRKPLTINGVSVRTFIYDPATKTHKAVEAKGGFNYETKFMAEIKGMWSTFFAPGKFGGYSTYLSPAARLLFDVIPGNPASFIKVDPYSTSDSHIAIIFENWSGLRLFCTFDKKTESETLIVFKDYDTSSWADYPYDEAKAIMESPKGQKAKDILFSAKGWSIVPVYLAEYGSMCVFVSNEDPTVYMYI</sequence>
<comment type="caution">
    <text evidence="1">The sequence shown here is derived from an EMBL/GenBank/DDBJ whole genome shotgun (WGS) entry which is preliminary data.</text>
</comment>
<organism evidence="1">
    <name type="scientific">bioreactor metagenome</name>
    <dbReference type="NCBI Taxonomy" id="1076179"/>
    <lineage>
        <taxon>unclassified sequences</taxon>
        <taxon>metagenomes</taxon>
        <taxon>ecological metagenomes</taxon>
    </lineage>
</organism>
<evidence type="ECO:0000313" key="1">
    <source>
        <dbReference type="EMBL" id="MPN13996.1"/>
    </source>
</evidence>
<proteinExistence type="predicted"/>
<name>A0A645FK11_9ZZZZ</name>